<dbReference type="Proteomes" id="UP000198217">
    <property type="component" value="Chromosome I"/>
</dbReference>
<dbReference type="InterPro" id="IPR010095">
    <property type="entry name" value="Cas12f1-like_TNB"/>
</dbReference>
<accession>A0A1C5JDN9</accession>
<dbReference type="RefSeq" id="WP_088995431.1">
    <property type="nucleotide sequence ID" value="NZ_LT607750.1"/>
</dbReference>
<organism evidence="4 5">
    <name type="scientific">Micromonospora echinaurantiaca</name>
    <dbReference type="NCBI Taxonomy" id="47857"/>
    <lineage>
        <taxon>Bacteria</taxon>
        <taxon>Bacillati</taxon>
        <taxon>Actinomycetota</taxon>
        <taxon>Actinomycetes</taxon>
        <taxon>Micromonosporales</taxon>
        <taxon>Micromonosporaceae</taxon>
        <taxon>Micromonospora</taxon>
    </lineage>
</organism>
<dbReference type="EMBL" id="LT607750">
    <property type="protein sequence ID" value="SCG68685.1"/>
    <property type="molecule type" value="Genomic_DNA"/>
</dbReference>
<keyword evidence="1 4" id="KW-0238">DNA-binding</keyword>
<proteinExistence type="predicted"/>
<dbReference type="Pfam" id="PF07282">
    <property type="entry name" value="Cas12f1-like_TNB"/>
    <property type="match status" value="1"/>
</dbReference>
<reference evidence="4 5" key="1">
    <citation type="submission" date="2016-06" db="EMBL/GenBank/DDBJ databases">
        <authorList>
            <person name="Kjaerup R.B."/>
            <person name="Dalgaard T.S."/>
            <person name="Juul-Madsen H.R."/>
        </authorList>
    </citation>
    <scope>NUCLEOTIDE SEQUENCE [LARGE SCALE GENOMIC DNA]</scope>
    <source>
        <strain evidence="4 5">DSM 43904</strain>
    </source>
</reference>
<gene>
    <name evidence="4" type="ORF">GA0070609_4351</name>
</gene>
<evidence type="ECO:0000259" key="3">
    <source>
        <dbReference type="Pfam" id="PF07282"/>
    </source>
</evidence>
<dbReference type="NCBIfam" id="NF040570">
    <property type="entry name" value="guided_TnpB"/>
    <property type="match status" value="1"/>
</dbReference>
<evidence type="ECO:0000313" key="4">
    <source>
        <dbReference type="EMBL" id="SCG68685.1"/>
    </source>
</evidence>
<dbReference type="GO" id="GO:0003677">
    <property type="term" value="F:DNA binding"/>
    <property type="evidence" value="ECO:0007669"/>
    <property type="project" value="UniProtKB-KW"/>
</dbReference>
<evidence type="ECO:0000256" key="1">
    <source>
        <dbReference type="ARBA" id="ARBA00023125"/>
    </source>
</evidence>
<keyword evidence="5" id="KW-1185">Reference proteome</keyword>
<protein>
    <submittedName>
        <fullName evidence="4">Putative transposase DNA-binding domain-containing protein</fullName>
    </submittedName>
</protein>
<dbReference type="AlphaFoldDB" id="A0A1C5JDN9"/>
<sequence>MKVTRIAYSARLNPGKYVALLEQARRLGRVRSVVWQRFGSVAGAALRDRQVRDRWLADGAAWRFGVPANAWKETLRDAMADIAANREAAKADVRRTVARRTVDPVERKRLFALLKADRWAEDAYLSRLMRRRWRRGKNHTHDQIIVRADKARTYTLTDGGNVWLAVPGLEPRKPVMVPLSTTVAPSGTLRLILRGGRVEVHYQYDAADMPSSRRPCGDRKIGVDKGYTEALTDSDGDHHGANLGALLTAASDRLTQRNRRRAKLRSIANNATQRGKHAKAARIKANNLGTAKRDRQATRRRAQIRTEIFTAAHSVVDKANLVVAEDLTQTFAGRKKLGKNMSRRLAAWTKGVTAEALENVSERRGSAFVLVNAAYTSQVCPRCGGLGHRDGDRLHCTGCGVVWQADHAAAINVLRRHGDPDITLHTPHKRVKGILRARADRHRIRLPIQDSSRANDGGERIIQPRPSLHRGER</sequence>
<feature type="domain" description="Cas12f1-like TNB" evidence="3">
    <location>
        <begin position="355"/>
        <end position="413"/>
    </location>
</feature>
<evidence type="ECO:0000313" key="5">
    <source>
        <dbReference type="Proteomes" id="UP000198217"/>
    </source>
</evidence>
<feature type="region of interest" description="Disordered" evidence="2">
    <location>
        <begin position="447"/>
        <end position="473"/>
    </location>
</feature>
<name>A0A1C5JDN9_9ACTN</name>
<evidence type="ECO:0000256" key="2">
    <source>
        <dbReference type="SAM" id="MobiDB-lite"/>
    </source>
</evidence>